<reference evidence="2 3" key="1">
    <citation type="journal article" date="2008" name="Nature">
        <title>The genome of the choanoflagellate Monosiga brevicollis and the origin of metazoans.</title>
        <authorList>
            <consortium name="JGI Sequencing"/>
            <person name="King N."/>
            <person name="Westbrook M.J."/>
            <person name="Young S.L."/>
            <person name="Kuo A."/>
            <person name="Abedin M."/>
            <person name="Chapman J."/>
            <person name="Fairclough S."/>
            <person name="Hellsten U."/>
            <person name="Isogai Y."/>
            <person name="Letunic I."/>
            <person name="Marr M."/>
            <person name="Pincus D."/>
            <person name="Putnam N."/>
            <person name="Rokas A."/>
            <person name="Wright K.J."/>
            <person name="Zuzow R."/>
            <person name="Dirks W."/>
            <person name="Good M."/>
            <person name="Goodstein D."/>
            <person name="Lemons D."/>
            <person name="Li W."/>
            <person name="Lyons J.B."/>
            <person name="Morris A."/>
            <person name="Nichols S."/>
            <person name="Richter D.J."/>
            <person name="Salamov A."/>
            <person name="Bork P."/>
            <person name="Lim W.A."/>
            <person name="Manning G."/>
            <person name="Miller W.T."/>
            <person name="McGinnis W."/>
            <person name="Shapiro H."/>
            <person name="Tjian R."/>
            <person name="Grigoriev I.V."/>
            <person name="Rokhsar D."/>
        </authorList>
    </citation>
    <scope>NUCLEOTIDE SEQUENCE [LARGE SCALE GENOMIC DNA]</scope>
    <source>
        <strain evidence="3">MX1 / ATCC 50154</strain>
    </source>
</reference>
<dbReference type="Proteomes" id="UP000001357">
    <property type="component" value="Unassembled WGS sequence"/>
</dbReference>
<evidence type="ECO:0000256" key="1">
    <source>
        <dbReference type="SAM" id="SignalP"/>
    </source>
</evidence>
<dbReference type="EMBL" id="CH991567">
    <property type="protein sequence ID" value="EDQ86278.1"/>
    <property type="molecule type" value="Genomic_DNA"/>
</dbReference>
<keyword evidence="1" id="KW-0732">Signal</keyword>
<keyword evidence="3" id="KW-1185">Reference proteome</keyword>
<gene>
    <name evidence="2" type="ORF">MONBRDRAFT_11083</name>
</gene>
<organism evidence="2 3">
    <name type="scientific">Monosiga brevicollis</name>
    <name type="common">Choanoflagellate</name>
    <dbReference type="NCBI Taxonomy" id="81824"/>
    <lineage>
        <taxon>Eukaryota</taxon>
        <taxon>Choanoflagellata</taxon>
        <taxon>Craspedida</taxon>
        <taxon>Salpingoecidae</taxon>
        <taxon>Monosiga</taxon>
    </lineage>
</organism>
<evidence type="ECO:0000313" key="2">
    <source>
        <dbReference type="EMBL" id="EDQ86278.1"/>
    </source>
</evidence>
<name>A9V858_MONBE</name>
<dbReference type="AlphaFoldDB" id="A9V858"/>
<dbReference type="RefSeq" id="XP_001748948.1">
    <property type="nucleotide sequence ID" value="XM_001748896.1"/>
</dbReference>
<evidence type="ECO:0000313" key="3">
    <source>
        <dbReference type="Proteomes" id="UP000001357"/>
    </source>
</evidence>
<accession>A9V858</accession>
<sequence>MASTNSPRYTRQAIAVLSVLVGVGLAIGPQTRATPPATAPVRSATSVCTPLLADIYALNEQGYNDHSDSARNATAVELAKRFSSNASIAAPAWLTPRYQGTAGVVAFFNTLFAPTPGCGHSASFQVGPAIAARAINLPPNVTNAAPTASPIYCEAQIAVSVTLFGTNTSIGQGCTAAWQQADTYVVDGAGQYITSLDSIFDEVDVAEQFASCTLSICMA</sequence>
<feature type="signal peptide" evidence="1">
    <location>
        <begin position="1"/>
        <end position="26"/>
    </location>
</feature>
<protein>
    <submittedName>
        <fullName evidence="2">Uncharacterized protein</fullName>
    </submittedName>
</protein>
<proteinExistence type="predicted"/>
<dbReference type="GeneID" id="5894245"/>
<dbReference type="InParanoid" id="A9V858"/>
<feature type="chain" id="PRO_5002745377" evidence="1">
    <location>
        <begin position="27"/>
        <end position="219"/>
    </location>
</feature>
<dbReference type="KEGG" id="mbr:MONBRDRAFT_11083"/>